<dbReference type="AlphaFoldDB" id="A0A1Y6L9W0"/>
<organism evidence="2 3">
    <name type="scientific">Zymoseptoria tritici ST99CH_1A5</name>
    <dbReference type="NCBI Taxonomy" id="1276529"/>
    <lineage>
        <taxon>Eukaryota</taxon>
        <taxon>Fungi</taxon>
        <taxon>Dikarya</taxon>
        <taxon>Ascomycota</taxon>
        <taxon>Pezizomycotina</taxon>
        <taxon>Dothideomycetes</taxon>
        <taxon>Dothideomycetidae</taxon>
        <taxon>Mycosphaerellales</taxon>
        <taxon>Mycosphaerellaceae</taxon>
        <taxon>Zymoseptoria</taxon>
    </lineage>
</organism>
<evidence type="ECO:0000256" key="1">
    <source>
        <dbReference type="SAM" id="MobiDB-lite"/>
    </source>
</evidence>
<feature type="region of interest" description="Disordered" evidence="1">
    <location>
        <begin position="488"/>
        <end position="512"/>
    </location>
</feature>
<accession>A0A1Y6L9W0</accession>
<dbReference type="Proteomes" id="UP000215453">
    <property type="component" value="Chromosome 2"/>
</dbReference>
<protein>
    <submittedName>
        <fullName evidence="2">Uncharacterized protein</fullName>
    </submittedName>
</protein>
<feature type="region of interest" description="Disordered" evidence="1">
    <location>
        <begin position="556"/>
        <end position="588"/>
    </location>
</feature>
<name>A0A1Y6L9W0_ZYMTR</name>
<proteinExistence type="predicted"/>
<feature type="compositionally biased region" description="Basic and acidic residues" evidence="1">
    <location>
        <begin position="572"/>
        <end position="588"/>
    </location>
</feature>
<gene>
    <name evidence="2" type="ORF">ZT1A5_G2699</name>
</gene>
<sequence>MADSCIEWVLRALIQHEEPEERGADPPRDRQSTTAFFLGACRNLFRVERSPKFVVRTWRVSKSKPPRTSRSHIASAPTSALAGLRTALKSMVRIDKEIQSSVERVQAEDQNLAIQLLNASPLALHKNEEFVQDLAVRNALWHSLQRLKTARVAAIDTVRRSASELCEGVEATILTPVFNELLRHVLKSLNSALDSRSKASELGMQLRHLQQLEERSKQLFMTSGKGWRVSPSKVTMRIQDVTDELCFLEQTELSRERVAEETLKAFLECETTKTWIHSRKSIEALIAAEVYRSDVKDLGRHRERLDDDKLFYYGGLLKKSEGRSQEQYESACLEDLLLATKNVKICEALVRISRTAAIAAGASLICLDEVNPDYITEIGHGVELSRDGRAESESSEELRFNDAYFQLRLDPILKWQSCLHEANDGVDDVEIPASPTSSAESNTSEYYTFYPWDVSADIYERRLVPCDSISNVNWGGMERKIKSERLRQETARSALNVRPSSPPRSHCREDTRRDDRYVSWESRGDEYRSASSRDRFPGEDRAIRRYDRYMPEGPADAQWYDEYRSSSPRGRSRGENRAIRRDSRDLPE</sequence>
<evidence type="ECO:0000313" key="3">
    <source>
        <dbReference type="Proteomes" id="UP000215453"/>
    </source>
</evidence>
<evidence type="ECO:0000313" key="2">
    <source>
        <dbReference type="EMBL" id="SMY21262.1"/>
    </source>
</evidence>
<reference evidence="2 3" key="1">
    <citation type="submission" date="2016-10" db="EMBL/GenBank/DDBJ databases">
        <authorList>
            <person name="Varghese N."/>
        </authorList>
    </citation>
    <scope>NUCLEOTIDE SEQUENCE [LARGE SCALE GENOMIC DNA]</scope>
</reference>
<dbReference type="EMBL" id="LT882677">
    <property type="protein sequence ID" value="SMY21262.1"/>
    <property type="molecule type" value="Genomic_DNA"/>
</dbReference>